<proteinExistence type="predicted"/>
<keyword evidence="5" id="KW-1185">Reference proteome</keyword>
<dbReference type="InterPro" id="IPR044725">
    <property type="entry name" value="CBSX3_CBS_dom"/>
</dbReference>
<evidence type="ECO:0000313" key="5">
    <source>
        <dbReference type="Proteomes" id="UP000253941"/>
    </source>
</evidence>
<dbReference type="InterPro" id="IPR000644">
    <property type="entry name" value="CBS_dom"/>
</dbReference>
<feature type="domain" description="CBS" evidence="3">
    <location>
        <begin position="17"/>
        <end position="77"/>
    </location>
</feature>
<dbReference type="PANTHER" id="PTHR43080">
    <property type="entry name" value="CBS DOMAIN-CONTAINING PROTEIN CBSX3, MITOCHONDRIAL"/>
    <property type="match status" value="1"/>
</dbReference>
<evidence type="ECO:0000259" key="3">
    <source>
        <dbReference type="PROSITE" id="PS51371"/>
    </source>
</evidence>
<dbReference type="SUPFAM" id="SSF54631">
    <property type="entry name" value="CBS-domain pair"/>
    <property type="match status" value="1"/>
</dbReference>
<evidence type="ECO:0000256" key="1">
    <source>
        <dbReference type="ARBA" id="ARBA00023122"/>
    </source>
</evidence>
<dbReference type="InterPro" id="IPR051257">
    <property type="entry name" value="Diverse_CBS-Domain"/>
</dbReference>
<dbReference type="Proteomes" id="UP000253941">
    <property type="component" value="Unassembled WGS sequence"/>
</dbReference>
<protein>
    <submittedName>
        <fullName evidence="4">CBS domain-containing protein</fullName>
    </submittedName>
</protein>
<comment type="caution">
    <text evidence="4">The sequence shown here is derived from an EMBL/GenBank/DDBJ whole genome shotgun (WGS) entry which is preliminary data.</text>
</comment>
<evidence type="ECO:0000256" key="2">
    <source>
        <dbReference type="PROSITE-ProRule" id="PRU00703"/>
    </source>
</evidence>
<gene>
    <name evidence="4" type="ORF">DRB17_07885</name>
</gene>
<dbReference type="Pfam" id="PF00571">
    <property type="entry name" value="CBS"/>
    <property type="match status" value="2"/>
</dbReference>
<dbReference type="PANTHER" id="PTHR43080:SF2">
    <property type="entry name" value="CBS DOMAIN-CONTAINING PROTEIN"/>
    <property type="match status" value="1"/>
</dbReference>
<dbReference type="PROSITE" id="PS51371">
    <property type="entry name" value="CBS"/>
    <property type="match status" value="2"/>
</dbReference>
<sequence>MIVHDSTDTNMQVSDILERKGRDVVTVRPGATVQAAVATLAKRGIGAVVVSRDGRSIDGILSERDLVRGISRYGAEFLGRRVDEVTVHKVYTCAPTDDVHTAMAEMKRRKIRHLPVAVHGMLAGMVSAVDILREHCLKQGWD</sequence>
<name>A0A369TDF2_9PROT</name>
<feature type="domain" description="CBS" evidence="3">
    <location>
        <begin position="86"/>
        <end position="142"/>
    </location>
</feature>
<keyword evidence="1 2" id="KW-0129">CBS domain</keyword>
<dbReference type="CDD" id="cd04623">
    <property type="entry name" value="CBS_pair_bac_euk"/>
    <property type="match status" value="1"/>
</dbReference>
<organism evidence="4 5">
    <name type="scientific">Ferruginivarius sediminum</name>
    <dbReference type="NCBI Taxonomy" id="2661937"/>
    <lineage>
        <taxon>Bacteria</taxon>
        <taxon>Pseudomonadati</taxon>
        <taxon>Pseudomonadota</taxon>
        <taxon>Alphaproteobacteria</taxon>
        <taxon>Rhodospirillales</taxon>
        <taxon>Rhodospirillaceae</taxon>
        <taxon>Ferruginivarius</taxon>
    </lineage>
</organism>
<dbReference type="SMART" id="SM00116">
    <property type="entry name" value="CBS"/>
    <property type="match status" value="2"/>
</dbReference>
<dbReference type="EMBL" id="QPMH01000005">
    <property type="protein sequence ID" value="RDD62554.1"/>
    <property type="molecule type" value="Genomic_DNA"/>
</dbReference>
<reference evidence="4 5" key="1">
    <citation type="submission" date="2018-07" db="EMBL/GenBank/DDBJ databases">
        <title>Venubactetium sediminum gen. nov., sp. nov., isolated from a marine solar saltern.</title>
        <authorList>
            <person name="Wang S."/>
        </authorList>
    </citation>
    <scope>NUCLEOTIDE SEQUENCE [LARGE SCALE GENOMIC DNA]</scope>
    <source>
        <strain evidence="4 5">WD2A32</strain>
    </source>
</reference>
<dbReference type="InterPro" id="IPR046342">
    <property type="entry name" value="CBS_dom_sf"/>
</dbReference>
<accession>A0A369TDF2</accession>
<dbReference type="Gene3D" id="3.10.580.10">
    <property type="entry name" value="CBS-domain"/>
    <property type="match status" value="1"/>
</dbReference>
<dbReference type="AlphaFoldDB" id="A0A369TDF2"/>
<evidence type="ECO:0000313" key="4">
    <source>
        <dbReference type="EMBL" id="RDD62554.1"/>
    </source>
</evidence>